<evidence type="ECO:0000256" key="4">
    <source>
        <dbReference type="ARBA" id="ARBA00022448"/>
    </source>
</evidence>
<reference evidence="16" key="1">
    <citation type="journal article" date="2020" name="Stud. Mycol.">
        <title>101 Dothideomycetes genomes: a test case for predicting lifestyles and emergence of pathogens.</title>
        <authorList>
            <person name="Haridas S."/>
            <person name="Albert R."/>
            <person name="Binder M."/>
            <person name="Bloem J."/>
            <person name="Labutti K."/>
            <person name="Salamov A."/>
            <person name="Andreopoulos B."/>
            <person name="Baker S."/>
            <person name="Barry K."/>
            <person name="Bills G."/>
            <person name="Bluhm B."/>
            <person name="Cannon C."/>
            <person name="Castanera R."/>
            <person name="Culley D."/>
            <person name="Daum C."/>
            <person name="Ezra D."/>
            <person name="Gonzalez J."/>
            <person name="Henrissat B."/>
            <person name="Kuo A."/>
            <person name="Liang C."/>
            <person name="Lipzen A."/>
            <person name="Lutzoni F."/>
            <person name="Magnuson J."/>
            <person name="Mondo S."/>
            <person name="Nolan M."/>
            <person name="Ohm R."/>
            <person name="Pangilinan J."/>
            <person name="Park H.-J."/>
            <person name="Ramirez L."/>
            <person name="Alfaro M."/>
            <person name="Sun H."/>
            <person name="Tritt A."/>
            <person name="Yoshinaga Y."/>
            <person name="Zwiers L.-H."/>
            <person name="Turgeon B."/>
            <person name="Goodwin S."/>
            <person name="Spatafora J."/>
            <person name="Crous P."/>
            <person name="Grigoriev I."/>
        </authorList>
    </citation>
    <scope>NUCLEOTIDE SEQUENCE</scope>
    <source>
        <strain evidence="16">CBS 122368</strain>
    </source>
</reference>
<feature type="transmembrane region" description="Helical" evidence="14">
    <location>
        <begin position="1323"/>
        <end position="1347"/>
    </location>
</feature>
<evidence type="ECO:0000256" key="3">
    <source>
        <dbReference type="ARBA" id="ARBA00006012"/>
    </source>
</evidence>
<feature type="region of interest" description="Disordered" evidence="13">
    <location>
        <begin position="1"/>
        <end position="80"/>
    </location>
</feature>
<keyword evidence="4" id="KW-0813">Transport</keyword>
<dbReference type="GO" id="GO:0005886">
    <property type="term" value="C:plasma membrane"/>
    <property type="evidence" value="ECO:0007669"/>
    <property type="project" value="UniProtKB-SubCell"/>
</dbReference>
<evidence type="ECO:0000256" key="13">
    <source>
        <dbReference type="SAM" id="MobiDB-lite"/>
    </source>
</evidence>
<feature type="transmembrane region" description="Helical" evidence="14">
    <location>
        <begin position="1241"/>
        <end position="1264"/>
    </location>
</feature>
<dbReference type="Pfam" id="PF01061">
    <property type="entry name" value="ABC2_membrane"/>
    <property type="match status" value="2"/>
</dbReference>
<dbReference type="InterPro" id="IPR043926">
    <property type="entry name" value="ABCG_dom"/>
</dbReference>
<keyword evidence="8" id="KW-0547">Nucleotide-binding</keyword>
<feature type="transmembrane region" description="Helical" evidence="14">
    <location>
        <begin position="549"/>
        <end position="567"/>
    </location>
</feature>
<dbReference type="Pfam" id="PF06422">
    <property type="entry name" value="PDR_CDR"/>
    <property type="match status" value="2"/>
</dbReference>
<dbReference type="SMART" id="SM00382">
    <property type="entry name" value="AAA"/>
    <property type="match status" value="2"/>
</dbReference>
<dbReference type="InterPro" id="IPR017871">
    <property type="entry name" value="ABC_transporter-like_CS"/>
</dbReference>
<dbReference type="FunFam" id="3.40.50.300:FF:001601">
    <property type="entry name" value="ABC multidrug transporter"/>
    <property type="match status" value="1"/>
</dbReference>
<dbReference type="InterPro" id="IPR003593">
    <property type="entry name" value="AAA+_ATPase"/>
</dbReference>
<evidence type="ECO:0000256" key="9">
    <source>
        <dbReference type="ARBA" id="ARBA00022840"/>
    </source>
</evidence>
<dbReference type="InterPro" id="IPR029481">
    <property type="entry name" value="ABC_trans_N"/>
</dbReference>
<evidence type="ECO:0000256" key="8">
    <source>
        <dbReference type="ARBA" id="ARBA00022741"/>
    </source>
</evidence>
<evidence type="ECO:0000313" key="17">
    <source>
        <dbReference type="Proteomes" id="UP000800094"/>
    </source>
</evidence>
<evidence type="ECO:0000256" key="1">
    <source>
        <dbReference type="ARBA" id="ARBA00004127"/>
    </source>
</evidence>
<evidence type="ECO:0000256" key="10">
    <source>
        <dbReference type="ARBA" id="ARBA00022989"/>
    </source>
</evidence>
<dbReference type="InterPro" id="IPR010929">
    <property type="entry name" value="PDR_CDR_ABC"/>
</dbReference>
<dbReference type="CDD" id="cd03232">
    <property type="entry name" value="ABCG_PDR_domain2"/>
    <property type="match status" value="1"/>
</dbReference>
<dbReference type="Pfam" id="PF19055">
    <property type="entry name" value="ABC2_membrane_7"/>
    <property type="match status" value="1"/>
</dbReference>
<name>A0A6A6HXY7_9PLEO</name>
<feature type="transmembrane region" description="Helical" evidence="14">
    <location>
        <begin position="1284"/>
        <end position="1311"/>
    </location>
</feature>
<feature type="domain" description="ABC transporter" evidence="15">
    <location>
        <begin position="180"/>
        <end position="431"/>
    </location>
</feature>
<dbReference type="PROSITE" id="PS00211">
    <property type="entry name" value="ABC_TRANSPORTER_1"/>
    <property type="match status" value="1"/>
</dbReference>
<keyword evidence="7" id="KW-0677">Repeat</keyword>
<feature type="transmembrane region" description="Helical" evidence="14">
    <location>
        <begin position="1353"/>
        <end position="1371"/>
    </location>
</feature>
<dbReference type="EMBL" id="ML987206">
    <property type="protein sequence ID" value="KAF2242887.1"/>
    <property type="molecule type" value="Genomic_DNA"/>
</dbReference>
<dbReference type="SUPFAM" id="SSF52540">
    <property type="entry name" value="P-loop containing nucleoside triphosphate hydrolases"/>
    <property type="match status" value="2"/>
</dbReference>
<proteinExistence type="inferred from homology"/>
<keyword evidence="6 14" id="KW-0812">Transmembrane</keyword>
<feature type="transmembrane region" description="Helical" evidence="14">
    <location>
        <begin position="686"/>
        <end position="708"/>
    </location>
</feature>
<evidence type="ECO:0000256" key="12">
    <source>
        <dbReference type="ARBA" id="ARBA00023180"/>
    </source>
</evidence>
<keyword evidence="9 16" id="KW-0067">ATP-binding</keyword>
<keyword evidence="17" id="KW-1185">Reference proteome</keyword>
<feature type="transmembrane region" description="Helical" evidence="14">
    <location>
        <begin position="1477"/>
        <end position="1496"/>
    </location>
</feature>
<feature type="domain" description="ABC transporter" evidence="15">
    <location>
        <begin position="872"/>
        <end position="1115"/>
    </location>
</feature>
<dbReference type="GO" id="GO:0012505">
    <property type="term" value="C:endomembrane system"/>
    <property type="evidence" value="ECO:0007669"/>
    <property type="project" value="UniProtKB-SubCell"/>
</dbReference>
<dbReference type="InterPro" id="IPR003439">
    <property type="entry name" value="ABC_transporter-like_ATP-bd"/>
</dbReference>
<organism evidence="16 17">
    <name type="scientific">Trematosphaeria pertusa</name>
    <dbReference type="NCBI Taxonomy" id="390896"/>
    <lineage>
        <taxon>Eukaryota</taxon>
        <taxon>Fungi</taxon>
        <taxon>Dikarya</taxon>
        <taxon>Ascomycota</taxon>
        <taxon>Pezizomycotina</taxon>
        <taxon>Dothideomycetes</taxon>
        <taxon>Pleosporomycetidae</taxon>
        <taxon>Pleosporales</taxon>
        <taxon>Massarineae</taxon>
        <taxon>Trematosphaeriaceae</taxon>
        <taxon>Trematosphaeria</taxon>
    </lineage>
</organism>
<evidence type="ECO:0000313" key="16">
    <source>
        <dbReference type="EMBL" id="KAF2242887.1"/>
    </source>
</evidence>
<dbReference type="PANTHER" id="PTHR19241">
    <property type="entry name" value="ATP-BINDING CASSETTE TRANSPORTER"/>
    <property type="match status" value="1"/>
</dbReference>
<protein>
    <submittedName>
        <fullName evidence="16">ATP-binding cassette transporter ABC1</fullName>
    </submittedName>
</protein>
<comment type="similarity">
    <text evidence="3">Belongs to the ABC transporter superfamily. ABCG family. PDR (TC 3.A.1.205) subfamily.</text>
</comment>
<feature type="compositionally biased region" description="Basic and acidic residues" evidence="13">
    <location>
        <begin position="1504"/>
        <end position="1526"/>
    </location>
</feature>
<comment type="subcellular location">
    <subcellularLocation>
        <location evidence="2">Cell membrane</location>
    </subcellularLocation>
    <subcellularLocation>
        <location evidence="1">Endomembrane system</location>
        <topology evidence="1">Multi-pass membrane protein</topology>
    </subcellularLocation>
</comment>
<dbReference type="Pfam" id="PF00005">
    <property type="entry name" value="ABC_tran"/>
    <property type="match status" value="2"/>
</dbReference>
<dbReference type="Proteomes" id="UP000800094">
    <property type="component" value="Unassembled WGS sequence"/>
</dbReference>
<feature type="transmembrane region" description="Helical" evidence="14">
    <location>
        <begin position="655"/>
        <end position="674"/>
    </location>
</feature>
<dbReference type="OrthoDB" id="245989at2759"/>
<keyword evidence="11 14" id="KW-0472">Membrane</keyword>
<feature type="transmembrane region" description="Helical" evidence="14">
    <location>
        <begin position="579"/>
        <end position="600"/>
    </location>
</feature>
<feature type="transmembrane region" description="Helical" evidence="14">
    <location>
        <begin position="1383"/>
        <end position="1402"/>
    </location>
</feature>
<dbReference type="InterPro" id="IPR013525">
    <property type="entry name" value="ABC2_TM"/>
</dbReference>
<dbReference type="GO" id="GO:0140359">
    <property type="term" value="F:ABC-type transporter activity"/>
    <property type="evidence" value="ECO:0007669"/>
    <property type="project" value="InterPro"/>
</dbReference>
<sequence length="1537" mass="172033">MSDPNRIGEGVIRTASGRETYAPDGHVPSYDERSEPVEKEETPRTSSDSSIARFEPLRTRTGHDAVGSSSSSDFAGLTPSLSRRKTNATIDDADRRELQQLYSTLSRRQSSIAAPDDPAVDPQSDSFDLQKFLRMFRHQLEAEGHQMREVGVVYKNLNVYGSGAALQLQQTVADFVKAPFRFGEFFSFGKREHKHILRNFDGVVKSGELLIVLGRPGSGCSTLLKTMCGELHGLETDENSTIHYNGIPQEQMMKEFRGEAIYNQEVDKHFPHLTVGQTLEFAAATRTPSHRIQDMSRAEFCQFVARVVMAVVGLSHTFNTKVGNDFIRGVSGGERKRVSIAEMMLAGSPFAAWDNSTRGLDSATAYKFVQTLRVASDFGGSAAAVAIYQASQSIYDEFDKATVLYEGRQIYFGPADTAKSFFERQGWYCPPRQTTGDFLTSVTNPQERKAREGMENKVPRTADDFEWYWRESPEYKLLQTEIEQYELEYPVDTQGQSLAQLRQQKNYLQSKHVRPESPYLISVPMQVRLNTTRAYQRIWGDISATATQAVLNVIMALLIGSIFFGTPNATVGFFSKGSVLFLAVLFNALAAISEINSLYAQRPIVEKHKSYAFYHPFTEAMAGIVADIPVKFVQAVAFNVILYFMSELRREPSQFFIYFLVTYITTFVMAAVFRTMAALTKTVSQAMALSGVLVLALVIYTGFVVAVPNMHPWFSWIRWINPVFYAFEILVANEFHGREFTCSSIIPAYTPLQGDSWICNIVGAVPGRRTVSGDAFIATNYEYSYSHVWRNFGILLGFLFFFMFIYFLATELNSSATSTAEVLVFQRGHVPAYLQKNGKDRQPDEESAAAVAVNESAADADVRAVEPQKDIFTWREVTYDIQIKGETRRLLDHVAGYVKPGTLTALMGVSGAGKTTLLDVLAQRTSMGVVTGDMLVNGKPLDASFQRSTGYVQQQDLHLETATVRESLRFSAMLRQPKSVSKKEKYEYVEEVIKMLNMSDFANAVVGVPGEGLNVEQRKLLTIGVELAAKPKLLLFLDEPTSGLDSQSSWAICAFLRKLADAGQAVLCTIHQPSAILFQEFDRLLFLAKGGKTVYFGEIGQDSQKLLNYFEGNGARKCDDQENPAEYMLEIVNNGRNNQGQDWHTVWKESEMRKAVDREIDNIHHEKQHEEIAGQDEIGAHSEFAMPFSTQVIEVTYRVFQQYWRMPSYIFAKFGLGVAAGLFIGFTFYGASTSQSGMQNVLFSAFMLTTIFTTIVQQIQPLFVTQRSLYEVRERPSKAYSWKAFVLANVVVEIPYQIFTGLLIWACFYYPVVGAHQSSVRQVLVLLFCCQLFVYASAFAQMTIAALPDAQTAGGIVTLFTFMSLLFCGVLQSPDALPGFWIFMYRVSPFTYWIGGMASTLLHDRAVTCTATETSRFNPPAGQTCGEYLGPYLQQAPGVLQNPDATQNCQYCGLRNSDQFLAGSNIYYSERWRNFGIMWAFVGFDIAVAVLTYYLFRVAKWGKKGEKSKNGGKAREVTEKGAERMAQEGAVPPNREG</sequence>
<dbReference type="GO" id="GO:0005524">
    <property type="term" value="F:ATP binding"/>
    <property type="evidence" value="ECO:0007669"/>
    <property type="project" value="UniProtKB-KW"/>
</dbReference>
<dbReference type="CDD" id="cd03233">
    <property type="entry name" value="ABCG_PDR_domain1"/>
    <property type="match status" value="1"/>
</dbReference>
<evidence type="ECO:0000256" key="14">
    <source>
        <dbReference type="SAM" id="Phobius"/>
    </source>
</evidence>
<dbReference type="Pfam" id="PF14510">
    <property type="entry name" value="ABC_trans_N"/>
    <property type="match status" value="1"/>
</dbReference>
<feature type="region of interest" description="Disordered" evidence="13">
    <location>
        <begin position="1504"/>
        <end position="1537"/>
    </location>
</feature>
<dbReference type="PROSITE" id="PS50893">
    <property type="entry name" value="ABC_TRANSPORTER_2"/>
    <property type="match status" value="2"/>
</dbReference>
<keyword evidence="10 14" id="KW-1133">Transmembrane helix</keyword>
<dbReference type="RefSeq" id="XP_033677891.1">
    <property type="nucleotide sequence ID" value="XM_033835935.1"/>
</dbReference>
<gene>
    <name evidence="16" type="ORF">BU26DRAFT_609620</name>
</gene>
<evidence type="ECO:0000259" key="15">
    <source>
        <dbReference type="PROSITE" id="PS50893"/>
    </source>
</evidence>
<keyword evidence="5" id="KW-1003">Cell membrane</keyword>
<evidence type="ECO:0000256" key="11">
    <source>
        <dbReference type="ARBA" id="ARBA00023136"/>
    </source>
</evidence>
<dbReference type="FunFam" id="3.40.50.300:FF:000054">
    <property type="entry name" value="ABC multidrug transporter atrF"/>
    <property type="match status" value="1"/>
</dbReference>
<dbReference type="InterPro" id="IPR034003">
    <property type="entry name" value="ABCG_PDR_2"/>
</dbReference>
<evidence type="ECO:0000256" key="2">
    <source>
        <dbReference type="ARBA" id="ARBA00004236"/>
    </source>
</evidence>
<evidence type="ECO:0000256" key="6">
    <source>
        <dbReference type="ARBA" id="ARBA00022692"/>
    </source>
</evidence>
<evidence type="ECO:0000256" key="7">
    <source>
        <dbReference type="ARBA" id="ARBA00022737"/>
    </source>
</evidence>
<dbReference type="InterPro" id="IPR027417">
    <property type="entry name" value="P-loop_NTPase"/>
</dbReference>
<dbReference type="InterPro" id="IPR034001">
    <property type="entry name" value="ABCG_PDR_1"/>
</dbReference>
<evidence type="ECO:0000256" key="5">
    <source>
        <dbReference type="ARBA" id="ARBA00022475"/>
    </source>
</evidence>
<dbReference type="GO" id="GO:0016887">
    <property type="term" value="F:ATP hydrolysis activity"/>
    <property type="evidence" value="ECO:0007669"/>
    <property type="project" value="InterPro"/>
</dbReference>
<feature type="transmembrane region" description="Helical" evidence="14">
    <location>
        <begin position="1209"/>
        <end position="1229"/>
    </location>
</feature>
<dbReference type="Gene3D" id="3.40.50.300">
    <property type="entry name" value="P-loop containing nucleotide triphosphate hydrolases"/>
    <property type="match status" value="2"/>
</dbReference>
<accession>A0A6A6HXY7</accession>
<dbReference type="GeneID" id="54589265"/>
<feature type="transmembrane region" description="Helical" evidence="14">
    <location>
        <begin position="620"/>
        <end position="643"/>
    </location>
</feature>
<feature type="transmembrane region" description="Helical" evidence="14">
    <location>
        <begin position="792"/>
        <end position="809"/>
    </location>
</feature>
<keyword evidence="12" id="KW-0325">Glycoprotein</keyword>
<feature type="compositionally biased region" description="Basic and acidic residues" evidence="13">
    <location>
        <begin position="29"/>
        <end position="43"/>
    </location>
</feature>